<gene>
    <name evidence="1" type="ORF">A7K91_21775</name>
</gene>
<proteinExistence type="predicted"/>
<dbReference type="EMBL" id="LYPA01000042">
    <property type="protein sequence ID" value="OBR66960.1"/>
    <property type="molecule type" value="Genomic_DNA"/>
</dbReference>
<dbReference type="Proteomes" id="UP000092024">
    <property type="component" value="Unassembled WGS sequence"/>
</dbReference>
<dbReference type="OrthoDB" id="2679154at2"/>
<keyword evidence="2" id="KW-1185">Reference proteome</keyword>
<sequence>MGISCENFRYVEKVRPFRDLTFKFYSDGRLVIIDNNTEEVIGPRDLKSDSRDFYVKRRIAFIKNQLHQSQLKYAL</sequence>
<organism evidence="1 2">
    <name type="scientific">Paenibacillus oryzae</name>
    <dbReference type="NCBI Taxonomy" id="1844972"/>
    <lineage>
        <taxon>Bacteria</taxon>
        <taxon>Bacillati</taxon>
        <taxon>Bacillota</taxon>
        <taxon>Bacilli</taxon>
        <taxon>Bacillales</taxon>
        <taxon>Paenibacillaceae</taxon>
        <taxon>Paenibacillus</taxon>
    </lineage>
</organism>
<dbReference type="STRING" id="1844972.A7K91_21775"/>
<accession>A0A1A5YNI7</accession>
<protein>
    <submittedName>
        <fullName evidence="1">Uncharacterized protein</fullName>
    </submittedName>
</protein>
<evidence type="ECO:0000313" key="2">
    <source>
        <dbReference type="Proteomes" id="UP000092024"/>
    </source>
</evidence>
<name>A0A1A5YNI7_9BACL</name>
<dbReference type="AlphaFoldDB" id="A0A1A5YNI7"/>
<comment type="caution">
    <text evidence="1">The sequence shown here is derived from an EMBL/GenBank/DDBJ whole genome shotgun (WGS) entry which is preliminary data.</text>
</comment>
<dbReference type="RefSeq" id="WP_068680944.1">
    <property type="nucleotide sequence ID" value="NZ_LYPA01000042.1"/>
</dbReference>
<reference evidence="1 2" key="1">
    <citation type="submission" date="2016-05" db="EMBL/GenBank/DDBJ databases">
        <title>Paenibacillus oryzae. sp. nov., isolated from the rice root.</title>
        <authorList>
            <person name="Zhang J."/>
            <person name="Zhang X."/>
        </authorList>
    </citation>
    <scope>NUCLEOTIDE SEQUENCE [LARGE SCALE GENOMIC DNA]</scope>
    <source>
        <strain evidence="1 2">1DrF-4</strain>
    </source>
</reference>
<evidence type="ECO:0000313" key="1">
    <source>
        <dbReference type="EMBL" id="OBR66960.1"/>
    </source>
</evidence>